<dbReference type="EMBL" id="GBXM01071749">
    <property type="protein sequence ID" value="JAH36828.1"/>
    <property type="molecule type" value="Transcribed_RNA"/>
</dbReference>
<name>A0A0E9S8J3_ANGAN</name>
<dbReference type="AlphaFoldDB" id="A0A0E9S8J3"/>
<proteinExistence type="predicted"/>
<evidence type="ECO:0000313" key="1">
    <source>
        <dbReference type="EMBL" id="JAH36828.1"/>
    </source>
</evidence>
<protein>
    <submittedName>
        <fullName evidence="1">Uncharacterized protein</fullName>
    </submittedName>
</protein>
<sequence>MYTGVEKCIAWSFPLHATTLFLSLRYIISNVFFYHPNEIQHNVTIKA</sequence>
<reference evidence="1" key="1">
    <citation type="submission" date="2014-11" db="EMBL/GenBank/DDBJ databases">
        <authorList>
            <person name="Amaro Gonzalez C."/>
        </authorList>
    </citation>
    <scope>NUCLEOTIDE SEQUENCE</scope>
</reference>
<reference evidence="1" key="2">
    <citation type="journal article" date="2015" name="Fish Shellfish Immunol.">
        <title>Early steps in the European eel (Anguilla anguilla)-Vibrio vulnificus interaction in the gills: Role of the RtxA13 toxin.</title>
        <authorList>
            <person name="Callol A."/>
            <person name="Pajuelo D."/>
            <person name="Ebbesson L."/>
            <person name="Teles M."/>
            <person name="MacKenzie S."/>
            <person name="Amaro C."/>
        </authorList>
    </citation>
    <scope>NUCLEOTIDE SEQUENCE</scope>
</reference>
<organism evidence="1">
    <name type="scientific">Anguilla anguilla</name>
    <name type="common">European freshwater eel</name>
    <name type="synonym">Muraena anguilla</name>
    <dbReference type="NCBI Taxonomy" id="7936"/>
    <lineage>
        <taxon>Eukaryota</taxon>
        <taxon>Metazoa</taxon>
        <taxon>Chordata</taxon>
        <taxon>Craniata</taxon>
        <taxon>Vertebrata</taxon>
        <taxon>Euteleostomi</taxon>
        <taxon>Actinopterygii</taxon>
        <taxon>Neopterygii</taxon>
        <taxon>Teleostei</taxon>
        <taxon>Anguilliformes</taxon>
        <taxon>Anguillidae</taxon>
        <taxon>Anguilla</taxon>
    </lineage>
</organism>
<accession>A0A0E9S8J3</accession>